<dbReference type="Proteomes" id="UP000654279">
    <property type="component" value="Unassembled WGS sequence"/>
</dbReference>
<feature type="signal peptide" evidence="2">
    <location>
        <begin position="1"/>
        <end position="28"/>
    </location>
</feature>
<keyword evidence="5" id="KW-1185">Reference proteome</keyword>
<dbReference type="RefSeq" id="WP_249284507.1">
    <property type="nucleotide sequence ID" value="NZ_JACRSO010000001.1"/>
</dbReference>
<comment type="caution">
    <text evidence="4">The sequence shown here is derived from an EMBL/GenBank/DDBJ whole genome shotgun (WGS) entry which is preliminary data.</text>
</comment>
<accession>A0A926CZC4</accession>
<dbReference type="Pfam" id="PF00497">
    <property type="entry name" value="SBP_bac_3"/>
    <property type="match status" value="1"/>
</dbReference>
<dbReference type="Gene3D" id="3.40.190.10">
    <property type="entry name" value="Periplasmic binding protein-like II"/>
    <property type="match status" value="2"/>
</dbReference>
<evidence type="ECO:0000259" key="3">
    <source>
        <dbReference type="SMART" id="SM00062"/>
    </source>
</evidence>
<dbReference type="PROSITE" id="PS51257">
    <property type="entry name" value="PROKAR_LIPOPROTEIN"/>
    <property type="match status" value="1"/>
</dbReference>
<proteinExistence type="predicted"/>
<reference evidence="4" key="1">
    <citation type="submission" date="2020-08" db="EMBL/GenBank/DDBJ databases">
        <title>Genome public.</title>
        <authorList>
            <person name="Liu C."/>
            <person name="Sun Q."/>
        </authorList>
    </citation>
    <scope>NUCLEOTIDE SEQUENCE</scope>
    <source>
        <strain evidence="4">NSJ-44</strain>
    </source>
</reference>
<evidence type="ECO:0000313" key="4">
    <source>
        <dbReference type="EMBL" id="MBC8528511.1"/>
    </source>
</evidence>
<dbReference type="AlphaFoldDB" id="A0A926CZC4"/>
<protein>
    <submittedName>
        <fullName evidence="4">Amino acid ABC transporter substrate-binding protein</fullName>
    </submittedName>
</protein>
<dbReference type="PANTHER" id="PTHR35936:SF34">
    <property type="entry name" value="ABC TRANSPORTER EXTRACELLULAR-BINDING PROTEIN YCKB-RELATED"/>
    <property type="match status" value="1"/>
</dbReference>
<feature type="domain" description="Solute-binding protein family 3/N-terminal" evidence="3">
    <location>
        <begin position="41"/>
        <end position="266"/>
    </location>
</feature>
<name>A0A926CZC4_9FIRM</name>
<dbReference type="SUPFAM" id="SSF53850">
    <property type="entry name" value="Periplasmic binding protein-like II"/>
    <property type="match status" value="1"/>
</dbReference>
<gene>
    <name evidence="4" type="ORF">H8699_03550</name>
</gene>
<dbReference type="SMART" id="SM00062">
    <property type="entry name" value="PBPb"/>
    <property type="match status" value="1"/>
</dbReference>
<evidence type="ECO:0000256" key="1">
    <source>
        <dbReference type="ARBA" id="ARBA00022729"/>
    </source>
</evidence>
<dbReference type="PANTHER" id="PTHR35936">
    <property type="entry name" value="MEMBRANE-BOUND LYTIC MUREIN TRANSGLYCOSYLASE F"/>
    <property type="match status" value="1"/>
</dbReference>
<organism evidence="4 5">
    <name type="scientific">Luoshenia tenuis</name>
    <dbReference type="NCBI Taxonomy" id="2763654"/>
    <lineage>
        <taxon>Bacteria</taxon>
        <taxon>Bacillati</taxon>
        <taxon>Bacillota</taxon>
        <taxon>Clostridia</taxon>
        <taxon>Christensenellales</taxon>
        <taxon>Christensenellaceae</taxon>
        <taxon>Luoshenia</taxon>
    </lineage>
</organism>
<dbReference type="CDD" id="cd00996">
    <property type="entry name" value="PBP2_AatB_like"/>
    <property type="match status" value="1"/>
</dbReference>
<feature type="chain" id="PRO_5037343188" evidence="2">
    <location>
        <begin position="29"/>
        <end position="271"/>
    </location>
</feature>
<dbReference type="EMBL" id="JACRSO010000001">
    <property type="protein sequence ID" value="MBC8528511.1"/>
    <property type="molecule type" value="Genomic_DNA"/>
</dbReference>
<evidence type="ECO:0000256" key="2">
    <source>
        <dbReference type="SAM" id="SignalP"/>
    </source>
</evidence>
<dbReference type="InterPro" id="IPR001638">
    <property type="entry name" value="Solute-binding_3/MltF_N"/>
</dbReference>
<keyword evidence="1 2" id="KW-0732">Signal</keyword>
<sequence>MKAKASKLLLVALAAVMLLGCFGCQSEAADNSLNYIKENGKLIMGLDDSFPPMGFRDEKNEIVGFDVDIAKEVTSRMGVELVLQPIDWKAKEMELKNKNVDVLWNGFTITEERKQELTFSEPYMYNEQIIVVKADSSIASKADLAGKVIALQDGSSAVDALDKDEALKNSLKDTVGFADNVKALMDLANGQVDAVLVDSVVGNYYVSLESNAGKFKVLDDVLAQEEYGIGMRKGDTALKNEIDKIIQEMIDDGTYKTISEKWFGKDVSIKK</sequence>
<evidence type="ECO:0000313" key="5">
    <source>
        <dbReference type="Proteomes" id="UP000654279"/>
    </source>
</evidence>